<evidence type="ECO:0000313" key="7">
    <source>
        <dbReference type="Proteomes" id="UP001218895"/>
    </source>
</evidence>
<evidence type="ECO:0000256" key="5">
    <source>
        <dbReference type="HAMAP-Rule" id="MF_00658"/>
    </source>
</evidence>
<dbReference type="RefSeq" id="WP_278098685.1">
    <property type="nucleotide sequence ID" value="NZ_CP091092.1"/>
</dbReference>
<dbReference type="GO" id="GO:0070038">
    <property type="term" value="F:rRNA (pseudouridine-N3-)-methyltransferase activity"/>
    <property type="evidence" value="ECO:0007669"/>
    <property type="project" value="UniProtKB-UniRule"/>
</dbReference>
<keyword evidence="1 5" id="KW-0489">Methyltransferase</keyword>
<sequence>MVTAVRIIAIGKIKEKYLHEGILEYSKRLKQYINLEITEISDESIPENPSLNLQKKILDKEGEKVISSLKTGDYLILLDLKGEMTDSESLALKLKDLELSGISRIVFVVGGSLGVSENLIKRADFRLCLSKLTFTHQIARFILIEQIYRAYNINRGGKYHR</sequence>
<keyword evidence="7" id="KW-1185">Reference proteome</keyword>
<comment type="function">
    <text evidence="5">Specifically methylates the pseudouridine at position 1915 (m3Psi1915) in 23S rRNA.</text>
</comment>
<dbReference type="Pfam" id="PF02590">
    <property type="entry name" value="SPOUT_MTase"/>
    <property type="match status" value="1"/>
</dbReference>
<accession>A0AAF0JLW6</accession>
<evidence type="ECO:0000256" key="4">
    <source>
        <dbReference type="ARBA" id="ARBA00038303"/>
    </source>
</evidence>
<dbReference type="InterPro" id="IPR029028">
    <property type="entry name" value="Alpha/beta_knot_MTases"/>
</dbReference>
<dbReference type="EC" id="2.1.1.177" evidence="5"/>
<evidence type="ECO:0000256" key="3">
    <source>
        <dbReference type="ARBA" id="ARBA00022691"/>
    </source>
</evidence>
<dbReference type="KEGG" id="manq:L1994_06680"/>
<evidence type="ECO:0000256" key="1">
    <source>
        <dbReference type="ARBA" id="ARBA00022603"/>
    </source>
</evidence>
<keyword evidence="3 5" id="KW-0949">S-adenosyl-L-methionine</keyword>
<gene>
    <name evidence="5 6" type="primary">rlmH</name>
    <name evidence="6" type="ORF">L1994_06680</name>
</gene>
<protein>
    <recommendedName>
        <fullName evidence="5">Putative ribosomal RNA large subunit methyltransferase H</fullName>
        <ecNumber evidence="5">2.1.1.177</ecNumber>
    </recommendedName>
    <alternativeName>
        <fullName evidence="5">23S rRNA (pseudouridine1915-N3)-methyltransferase</fullName>
    </alternativeName>
    <alternativeName>
        <fullName evidence="5">rRNA (pseudouridine-N3-)-methyltransferase RlmH</fullName>
    </alternativeName>
</protein>
<proteinExistence type="inferred from homology"/>
<dbReference type="PIRSF" id="PIRSF004505">
    <property type="entry name" value="MT_bac"/>
    <property type="match status" value="1"/>
</dbReference>
<feature type="binding site" evidence="5">
    <location>
        <position position="78"/>
    </location>
    <ligand>
        <name>S-adenosyl-L-methionine</name>
        <dbReference type="ChEBI" id="CHEBI:59789"/>
    </ligand>
</feature>
<dbReference type="EMBL" id="CP091092">
    <property type="protein sequence ID" value="WFN35846.1"/>
    <property type="molecule type" value="Genomic_DNA"/>
</dbReference>
<comment type="subcellular location">
    <subcellularLocation>
        <location evidence="5">Cytoplasm</location>
    </subcellularLocation>
</comment>
<feature type="binding site" evidence="5">
    <location>
        <begin position="129"/>
        <end position="134"/>
    </location>
    <ligand>
        <name>S-adenosyl-L-methionine</name>
        <dbReference type="ChEBI" id="CHEBI:59789"/>
    </ligand>
</feature>
<dbReference type="GO" id="GO:0005737">
    <property type="term" value="C:cytoplasm"/>
    <property type="evidence" value="ECO:0007669"/>
    <property type="project" value="UniProtKB-SubCell"/>
</dbReference>
<dbReference type="NCBIfam" id="NF000985">
    <property type="entry name" value="PRK00103.1-3"/>
    <property type="match status" value="1"/>
</dbReference>
<dbReference type="HAMAP" id="MF_00658">
    <property type="entry name" value="23SrRNA_methyltr_H"/>
    <property type="match status" value="1"/>
</dbReference>
<dbReference type="Gene3D" id="3.40.1280.10">
    <property type="match status" value="1"/>
</dbReference>
<keyword evidence="2 5" id="KW-0808">Transferase</keyword>
<keyword evidence="5" id="KW-0963">Cytoplasm</keyword>
<dbReference type="InterPro" id="IPR003742">
    <property type="entry name" value="RlmH-like"/>
</dbReference>
<dbReference type="InterPro" id="IPR029026">
    <property type="entry name" value="tRNA_m1G_MTases_N"/>
</dbReference>
<organism evidence="6 7">
    <name type="scientific">Methanomicrobium antiquum</name>
    <dbReference type="NCBI Taxonomy" id="487686"/>
    <lineage>
        <taxon>Archaea</taxon>
        <taxon>Methanobacteriati</taxon>
        <taxon>Methanobacteriota</taxon>
        <taxon>Stenosarchaea group</taxon>
        <taxon>Methanomicrobia</taxon>
        <taxon>Methanomicrobiales</taxon>
        <taxon>Methanomicrobiaceae</taxon>
        <taxon>Methanomicrobium</taxon>
    </lineage>
</organism>
<dbReference type="AlphaFoldDB" id="A0AAF0JLW6"/>
<dbReference type="SUPFAM" id="SSF75217">
    <property type="entry name" value="alpha/beta knot"/>
    <property type="match status" value="1"/>
</dbReference>
<dbReference type="Proteomes" id="UP001218895">
    <property type="component" value="Chromosome"/>
</dbReference>
<comment type="catalytic activity">
    <reaction evidence="5">
        <text>pseudouridine(1915) in 23S rRNA + S-adenosyl-L-methionine = N(3)-methylpseudouridine(1915) in 23S rRNA + S-adenosyl-L-homocysteine + H(+)</text>
        <dbReference type="Rhea" id="RHEA:42752"/>
        <dbReference type="Rhea" id="RHEA-COMP:10221"/>
        <dbReference type="Rhea" id="RHEA-COMP:10222"/>
        <dbReference type="ChEBI" id="CHEBI:15378"/>
        <dbReference type="ChEBI" id="CHEBI:57856"/>
        <dbReference type="ChEBI" id="CHEBI:59789"/>
        <dbReference type="ChEBI" id="CHEBI:65314"/>
        <dbReference type="ChEBI" id="CHEBI:74486"/>
        <dbReference type="EC" id="2.1.1.177"/>
    </reaction>
</comment>
<comment type="similarity">
    <text evidence="4 5">Belongs to the RNA methyltransferase RlmH family.</text>
</comment>
<reference evidence="6" key="1">
    <citation type="submission" date="2022-01" db="EMBL/GenBank/DDBJ databases">
        <title>Complete genome of Methanomicrobium antiquum DSM 21220.</title>
        <authorList>
            <person name="Chen S.-C."/>
            <person name="You Y.-T."/>
            <person name="Zhou Y.-Z."/>
            <person name="Lai M.-C."/>
        </authorList>
    </citation>
    <scope>NUCLEOTIDE SEQUENCE</scope>
    <source>
        <strain evidence="6">DSM 21220</strain>
    </source>
</reference>
<dbReference type="PANTHER" id="PTHR33603:SF1">
    <property type="entry name" value="RIBOSOMAL RNA LARGE SUBUNIT METHYLTRANSFERASE H"/>
    <property type="match status" value="1"/>
</dbReference>
<dbReference type="PANTHER" id="PTHR33603">
    <property type="entry name" value="METHYLTRANSFERASE"/>
    <property type="match status" value="1"/>
</dbReference>
<name>A0AAF0JLW6_9EURY</name>
<dbReference type="GeneID" id="79950068"/>
<keyword evidence="5" id="KW-0698">rRNA processing</keyword>
<evidence type="ECO:0000313" key="6">
    <source>
        <dbReference type="EMBL" id="WFN35846.1"/>
    </source>
</evidence>
<evidence type="ECO:0000256" key="2">
    <source>
        <dbReference type="ARBA" id="ARBA00022679"/>
    </source>
</evidence>
<feature type="binding site" evidence="5">
    <location>
        <position position="110"/>
    </location>
    <ligand>
        <name>S-adenosyl-L-methionine</name>
        <dbReference type="ChEBI" id="CHEBI:59789"/>
    </ligand>
</feature>
<dbReference type="CDD" id="cd18081">
    <property type="entry name" value="RlmH-like"/>
    <property type="match status" value="1"/>
</dbReference>